<accession>A0AAW2KTN1</accession>
<dbReference type="AlphaFoldDB" id="A0AAW2KTN1"/>
<name>A0AAW2KTN1_SESRA</name>
<feature type="domain" description="Retrovirus-related Pol polyprotein from transposon TNT 1-94-like beta-barrel" evidence="1">
    <location>
        <begin position="19"/>
        <end position="91"/>
    </location>
</feature>
<proteinExistence type="predicted"/>
<dbReference type="Pfam" id="PF22936">
    <property type="entry name" value="Pol_BBD"/>
    <property type="match status" value="1"/>
</dbReference>
<dbReference type="EMBL" id="JACGWJ010000027">
    <property type="protein sequence ID" value="KAL0308903.1"/>
    <property type="molecule type" value="Genomic_DNA"/>
</dbReference>
<evidence type="ECO:0000313" key="2">
    <source>
        <dbReference type="EMBL" id="KAL0308903.1"/>
    </source>
</evidence>
<reference evidence="2" key="2">
    <citation type="journal article" date="2024" name="Plant">
        <title>Genomic evolution and insights into agronomic trait innovations of Sesamum species.</title>
        <authorList>
            <person name="Miao H."/>
            <person name="Wang L."/>
            <person name="Qu L."/>
            <person name="Liu H."/>
            <person name="Sun Y."/>
            <person name="Le M."/>
            <person name="Wang Q."/>
            <person name="Wei S."/>
            <person name="Zheng Y."/>
            <person name="Lin W."/>
            <person name="Duan Y."/>
            <person name="Cao H."/>
            <person name="Xiong S."/>
            <person name="Wang X."/>
            <person name="Wei L."/>
            <person name="Li C."/>
            <person name="Ma Q."/>
            <person name="Ju M."/>
            <person name="Zhao R."/>
            <person name="Li G."/>
            <person name="Mu C."/>
            <person name="Tian Q."/>
            <person name="Mei H."/>
            <person name="Zhang T."/>
            <person name="Gao T."/>
            <person name="Zhang H."/>
        </authorList>
    </citation>
    <scope>NUCLEOTIDE SEQUENCE</scope>
    <source>
        <strain evidence="2">G02</strain>
    </source>
</reference>
<comment type="caution">
    <text evidence="2">The sequence shown here is derived from an EMBL/GenBank/DDBJ whole genome shotgun (WGS) entry which is preliminary data.</text>
</comment>
<protein>
    <recommendedName>
        <fullName evidence="1">Retrovirus-related Pol polyprotein from transposon TNT 1-94-like beta-barrel domain-containing protein</fullName>
    </recommendedName>
</protein>
<reference evidence="2" key="1">
    <citation type="submission" date="2020-06" db="EMBL/GenBank/DDBJ databases">
        <authorList>
            <person name="Li T."/>
            <person name="Hu X."/>
            <person name="Zhang T."/>
            <person name="Song X."/>
            <person name="Zhang H."/>
            <person name="Dai N."/>
            <person name="Sheng W."/>
            <person name="Hou X."/>
            <person name="Wei L."/>
        </authorList>
    </citation>
    <scope>NUCLEOTIDE SEQUENCE</scope>
    <source>
        <strain evidence="2">G02</strain>
        <tissue evidence="2">Leaf</tissue>
    </source>
</reference>
<dbReference type="InterPro" id="IPR054722">
    <property type="entry name" value="PolX-like_BBD"/>
</dbReference>
<gene>
    <name evidence="2" type="ORF">Sradi_5832600</name>
</gene>
<sequence>MEELAGKPRCFTVTDCGSWIMDSDATRHFCANLTYFTTYSKPAKLHKVNLPDDSRQPVAHIAIVKLSNQIIFEHVLHISSFFVNLLPISELCRALLVSFEFLKSDCVLQDQWTKEKLAIGKLVGHLYMLDKDSFLPRPDSQCSKLAFTYLHSIIDSEIHNKSVIWHQRLAHLSIDALKHIPSINVKHLSFPSPCDVCHFANQQRLPFPTSDH</sequence>
<organism evidence="2">
    <name type="scientific">Sesamum radiatum</name>
    <name type="common">Black benniseed</name>
    <dbReference type="NCBI Taxonomy" id="300843"/>
    <lineage>
        <taxon>Eukaryota</taxon>
        <taxon>Viridiplantae</taxon>
        <taxon>Streptophyta</taxon>
        <taxon>Embryophyta</taxon>
        <taxon>Tracheophyta</taxon>
        <taxon>Spermatophyta</taxon>
        <taxon>Magnoliopsida</taxon>
        <taxon>eudicotyledons</taxon>
        <taxon>Gunneridae</taxon>
        <taxon>Pentapetalae</taxon>
        <taxon>asterids</taxon>
        <taxon>lamiids</taxon>
        <taxon>Lamiales</taxon>
        <taxon>Pedaliaceae</taxon>
        <taxon>Sesamum</taxon>
    </lineage>
</organism>
<evidence type="ECO:0000259" key="1">
    <source>
        <dbReference type="Pfam" id="PF22936"/>
    </source>
</evidence>